<accession>A0A2N5GMK7</accession>
<sequence length="240" mass="27496">MTRFFQNDQCLFCLEEIQPKISWCDLFSQSVETTLCEACTSKLKQISGAGCRICSRPFEGLSPDFRKDDLCFDCFRWEEDPEWKHQLDRNISIFVYNDFIKDMIARFKFRGDYILSKAFAGYIETRLNSFHTHLLVPIPLSEERLYDRGFNQAEALINEAGLSPSNCLSRIHTEKQSKKSRSERIHLPQVFQVLEPDQVASKQIILIDDIYTTGSTLRHAAKQLKAAGAASVLSLTLARG</sequence>
<dbReference type="InterPro" id="IPR000836">
    <property type="entry name" value="PRTase_dom"/>
</dbReference>
<dbReference type="GO" id="GO:0016757">
    <property type="term" value="F:glycosyltransferase activity"/>
    <property type="evidence" value="ECO:0007669"/>
    <property type="project" value="UniProtKB-KW"/>
</dbReference>
<evidence type="ECO:0000313" key="4">
    <source>
        <dbReference type="EMBL" id="PLR94071.1"/>
    </source>
</evidence>
<name>A0A2N5GMK7_9BACI</name>
<protein>
    <submittedName>
        <fullName evidence="3">Amidophosphoribosyltransferase</fullName>
    </submittedName>
</protein>
<dbReference type="Proteomes" id="UP000235114">
    <property type="component" value="Unassembled WGS sequence"/>
</dbReference>
<comment type="similarity">
    <text evidence="1">Belongs to the ComF/GntX family.</text>
</comment>
<proteinExistence type="inferred from homology"/>
<keyword evidence="3" id="KW-0328">Glycosyltransferase</keyword>
<dbReference type="SUPFAM" id="SSF53271">
    <property type="entry name" value="PRTase-like"/>
    <property type="match status" value="1"/>
</dbReference>
<dbReference type="InterPro" id="IPR051910">
    <property type="entry name" value="ComF/GntX_DNA_util-trans"/>
</dbReference>
<dbReference type="InterPro" id="IPR029057">
    <property type="entry name" value="PRTase-like"/>
</dbReference>
<evidence type="ECO:0000259" key="2">
    <source>
        <dbReference type="Pfam" id="PF00156"/>
    </source>
</evidence>
<dbReference type="Proteomes" id="UP000234951">
    <property type="component" value="Unassembled WGS sequence"/>
</dbReference>
<comment type="caution">
    <text evidence="3">The sequence shown here is derived from an EMBL/GenBank/DDBJ whole genome shotgun (WGS) entry which is preliminary data.</text>
</comment>
<dbReference type="PANTHER" id="PTHR47505">
    <property type="entry name" value="DNA UTILIZATION PROTEIN YHGH"/>
    <property type="match status" value="1"/>
</dbReference>
<dbReference type="OrthoDB" id="9779910at2"/>
<keyword evidence="3" id="KW-0808">Transferase</keyword>
<evidence type="ECO:0000313" key="6">
    <source>
        <dbReference type="Proteomes" id="UP000235114"/>
    </source>
</evidence>
<dbReference type="Pfam" id="PF00156">
    <property type="entry name" value="Pribosyltran"/>
    <property type="match status" value="1"/>
</dbReference>
<dbReference type="PANTHER" id="PTHR47505:SF1">
    <property type="entry name" value="DNA UTILIZATION PROTEIN YHGH"/>
    <property type="match status" value="1"/>
</dbReference>
<gene>
    <name evidence="3" type="ORF">CU635_09730</name>
    <name evidence="4" type="ORF">CVD25_16655</name>
</gene>
<reference evidence="4 6" key="2">
    <citation type="submission" date="2017-12" db="EMBL/GenBank/DDBJ databases">
        <title>Comparative Functional Genomics of Dry Heat Resistant strains isolated from the Viking Spacecraft.</title>
        <authorList>
            <person name="Seuylemezian A."/>
            <person name="Cooper K."/>
            <person name="Vaishampayan P."/>
        </authorList>
    </citation>
    <scope>NUCLEOTIDE SEQUENCE [LARGE SCALE GENOMIC DNA]</scope>
    <source>
        <strain evidence="4 6">ATCC 29669</strain>
    </source>
</reference>
<dbReference type="EMBL" id="PGVD01000050">
    <property type="protein sequence ID" value="PLR94071.1"/>
    <property type="molecule type" value="Genomic_DNA"/>
</dbReference>
<evidence type="ECO:0000313" key="5">
    <source>
        <dbReference type="Proteomes" id="UP000234951"/>
    </source>
</evidence>
<reference evidence="3 5" key="1">
    <citation type="submission" date="2017-11" db="EMBL/GenBank/DDBJ databases">
        <title>Comparitive Functional Genomics of Dry Heat Resistant strains isolated from the Viking Spacecraft.</title>
        <authorList>
            <person name="Seuylemezian A."/>
            <person name="Cooper K."/>
            <person name="Vaishampayan P."/>
        </authorList>
    </citation>
    <scope>NUCLEOTIDE SEQUENCE [LARGE SCALE GENOMIC DNA]</scope>
    <source>
        <strain evidence="3 5">M4.6</strain>
    </source>
</reference>
<evidence type="ECO:0000313" key="3">
    <source>
        <dbReference type="EMBL" id="PLR83153.1"/>
    </source>
</evidence>
<dbReference type="EMBL" id="PGVA01000023">
    <property type="protein sequence ID" value="PLR83153.1"/>
    <property type="molecule type" value="Genomic_DNA"/>
</dbReference>
<dbReference type="AlphaFoldDB" id="A0A2N5GMK7"/>
<feature type="domain" description="Phosphoribosyltransferase" evidence="2">
    <location>
        <begin position="194"/>
        <end position="238"/>
    </location>
</feature>
<dbReference type="RefSeq" id="WP_101577175.1">
    <property type="nucleotide sequence ID" value="NZ_PGVA01000023.1"/>
</dbReference>
<dbReference type="CDD" id="cd06223">
    <property type="entry name" value="PRTases_typeI"/>
    <property type="match status" value="1"/>
</dbReference>
<organism evidence="3 5">
    <name type="scientific">Bacillus canaveralius</name>
    <dbReference type="NCBI Taxonomy" id="1403243"/>
    <lineage>
        <taxon>Bacteria</taxon>
        <taxon>Bacillati</taxon>
        <taxon>Bacillota</taxon>
        <taxon>Bacilli</taxon>
        <taxon>Bacillales</taxon>
        <taxon>Bacillaceae</taxon>
        <taxon>Bacillus</taxon>
    </lineage>
</organism>
<keyword evidence="6" id="KW-1185">Reference proteome</keyword>
<evidence type="ECO:0000256" key="1">
    <source>
        <dbReference type="ARBA" id="ARBA00008007"/>
    </source>
</evidence>
<dbReference type="Gene3D" id="3.40.50.2020">
    <property type="match status" value="1"/>
</dbReference>